<proteinExistence type="predicted"/>
<gene>
    <name evidence="3" type="primary">LOC136080046</name>
</gene>
<accession>A0ABM4BU85</accession>
<feature type="chain" id="PRO_5045395136" evidence="1">
    <location>
        <begin position="20"/>
        <end position="125"/>
    </location>
</feature>
<reference evidence="3" key="1">
    <citation type="submission" date="2025-08" db="UniProtKB">
        <authorList>
            <consortium name="RefSeq"/>
        </authorList>
    </citation>
    <scope>IDENTIFICATION</scope>
</reference>
<evidence type="ECO:0000256" key="1">
    <source>
        <dbReference type="SAM" id="SignalP"/>
    </source>
</evidence>
<name>A0ABM4BU85_HYDVU</name>
<dbReference type="GeneID" id="136080046"/>
<keyword evidence="1" id="KW-0732">Signal</keyword>
<evidence type="ECO:0000313" key="3">
    <source>
        <dbReference type="RefSeq" id="XP_065652744.1"/>
    </source>
</evidence>
<protein>
    <submittedName>
        <fullName evidence="3">Uncharacterized protein LOC136080046</fullName>
    </submittedName>
</protein>
<evidence type="ECO:0000313" key="2">
    <source>
        <dbReference type="Proteomes" id="UP001652625"/>
    </source>
</evidence>
<dbReference type="Proteomes" id="UP001652625">
    <property type="component" value="Chromosome 05"/>
</dbReference>
<keyword evidence="2" id="KW-1185">Reference proteome</keyword>
<sequence length="125" mass="14098">MIVISHIFFWIATIDQINGLSQCFYCVEAVSCGTNSIDYCNGHDSCSRMTFINANGQNVTTAKCDYASNCGDKNSKLIMCRKKESCQVTMCCNTDNCNFSSSTWIKIEKRMFFLVAMVFALLLYI</sequence>
<feature type="signal peptide" evidence="1">
    <location>
        <begin position="1"/>
        <end position="19"/>
    </location>
</feature>
<dbReference type="RefSeq" id="XP_065652744.1">
    <property type="nucleotide sequence ID" value="XM_065796672.1"/>
</dbReference>
<organism evidence="2 3">
    <name type="scientific">Hydra vulgaris</name>
    <name type="common">Hydra</name>
    <name type="synonym">Hydra attenuata</name>
    <dbReference type="NCBI Taxonomy" id="6087"/>
    <lineage>
        <taxon>Eukaryota</taxon>
        <taxon>Metazoa</taxon>
        <taxon>Cnidaria</taxon>
        <taxon>Hydrozoa</taxon>
        <taxon>Hydroidolina</taxon>
        <taxon>Anthoathecata</taxon>
        <taxon>Aplanulata</taxon>
        <taxon>Hydridae</taxon>
        <taxon>Hydra</taxon>
    </lineage>
</organism>